<keyword evidence="2" id="KW-1185">Reference proteome</keyword>
<name>A0A328B3G9_9CAUL</name>
<dbReference type="RefSeq" id="WP_111456841.1">
    <property type="nucleotide sequence ID" value="NZ_QFYP01000001.1"/>
</dbReference>
<dbReference type="OrthoDB" id="5635488at2"/>
<evidence type="ECO:0000313" key="1">
    <source>
        <dbReference type="EMBL" id="RAK59548.1"/>
    </source>
</evidence>
<dbReference type="Gene3D" id="1.20.120.520">
    <property type="entry name" value="nmb1532 protein domain like"/>
    <property type="match status" value="1"/>
</dbReference>
<dbReference type="Proteomes" id="UP000249842">
    <property type="component" value="Unassembled WGS sequence"/>
</dbReference>
<gene>
    <name evidence="1" type="ORF">DJ021_06895</name>
</gene>
<dbReference type="EMBL" id="QFYP01000001">
    <property type="protein sequence ID" value="RAK59548.1"/>
    <property type="molecule type" value="Genomic_DNA"/>
</dbReference>
<evidence type="ECO:0008006" key="3">
    <source>
        <dbReference type="Google" id="ProtNLM"/>
    </source>
</evidence>
<accession>A0A328B3G9</accession>
<dbReference type="AlphaFoldDB" id="A0A328B3G9"/>
<sequence length="233" mass="25374">MSFIQAKPTATFDFYGPIHKGLRLAHAQLLVRLGCADVDSGQAVAELVADVRTQCHLAEHHLANEDLWVHTALEARAPGASARLAQSHDHHRHAIEELEELCARAEGADALERPALMRRLYLRYSVFVAEDFAHMAEEEQLILPVLQSLFTDEELASIEDCILSGLTPEELITFGRLMIPAATPRDRVVFLGAIRANAPAEAFGAIMEMAAKASLAPTDYARLCDGLGVAAQG</sequence>
<evidence type="ECO:0000313" key="2">
    <source>
        <dbReference type="Proteomes" id="UP000249842"/>
    </source>
</evidence>
<reference evidence="2" key="1">
    <citation type="submission" date="2018-05" db="EMBL/GenBank/DDBJ databases">
        <authorList>
            <person name="Li X."/>
        </authorList>
    </citation>
    <scope>NUCLEOTIDE SEQUENCE [LARGE SCALE GENOMIC DNA]</scope>
    <source>
        <strain evidence="2">HKS-05</strain>
    </source>
</reference>
<comment type="caution">
    <text evidence="1">The sequence shown here is derived from an EMBL/GenBank/DDBJ whole genome shotgun (WGS) entry which is preliminary data.</text>
</comment>
<protein>
    <recommendedName>
        <fullName evidence="3">Hemerythrin-like domain-containing protein</fullName>
    </recommendedName>
</protein>
<organism evidence="1 2">
    <name type="scientific">Phenylobacterium hankyongense</name>
    <dbReference type="NCBI Taxonomy" id="1813876"/>
    <lineage>
        <taxon>Bacteria</taxon>
        <taxon>Pseudomonadati</taxon>
        <taxon>Pseudomonadota</taxon>
        <taxon>Alphaproteobacteria</taxon>
        <taxon>Caulobacterales</taxon>
        <taxon>Caulobacteraceae</taxon>
        <taxon>Phenylobacterium</taxon>
    </lineage>
</organism>
<proteinExistence type="predicted"/>